<gene>
    <name evidence="6" type="primary">LOC109480125</name>
</gene>
<protein>
    <submittedName>
        <fullName evidence="6">Short-chain collagen C4-like</fullName>
    </submittedName>
</protein>
<keyword evidence="1" id="KW-0430">Lectin</keyword>
<dbReference type="Proteomes" id="UP000515135">
    <property type="component" value="Unplaced"/>
</dbReference>
<sequence length="475" mass="50729">MSTDKLTYSRLVPERGTRGRRERTSGLPGAWVALLLGAGAVVASAAVVAVILQNIGHEMGDLRENIAKLQARADSAEKDLKEAQARAERDLKEVQAQAERDLKEVQAQAERNLKEVQAQAERDLKEVQARAERDQSKLLQEIMSLRERVVVLESFPPSHVEKQTSDTGPVSYPEGDSGDIDTGVQSRNDTLGGLLYRHKREAPNANWVRLPASTCQAGRDGRDGIPGASGLQGPPGQKGDLGQPGTKGARGAGAKGAKGDTGLQGSKGQKGSQGASGNNGEYTISFYGLLLCTGGAVYVRWGRKTCPSGGATIVYSGVAGGTHYGQTGGGTNYQCLPTDPQWGRYENGVSGFSAFMYGAQYRVATNVPFGSTYLNAHDVPCAVCYVPTRGSKLMIPARNTCYSGWTEEYAGYLMASSYVHNATEYVCVDNNPETVPGGQDNQGGAWFYPVEARCGTLPCPNYVEGRELTCVVCTK</sequence>
<evidence type="ECO:0000256" key="1">
    <source>
        <dbReference type="ARBA" id="ARBA00022734"/>
    </source>
</evidence>
<keyword evidence="4" id="KW-1133">Transmembrane helix</keyword>
<name>A0A6P5A7Z2_BRABE</name>
<dbReference type="GeneID" id="109480125"/>
<feature type="region of interest" description="Disordered" evidence="3">
    <location>
        <begin position="157"/>
        <end position="186"/>
    </location>
</feature>
<keyword evidence="2" id="KW-0175">Coiled coil</keyword>
<dbReference type="OrthoDB" id="6343173at2759"/>
<dbReference type="GO" id="GO:0005615">
    <property type="term" value="C:extracellular space"/>
    <property type="evidence" value="ECO:0007669"/>
    <property type="project" value="TreeGrafter"/>
</dbReference>
<accession>A0A6P5A7Z2</accession>
<dbReference type="InterPro" id="IPR008160">
    <property type="entry name" value="Collagen"/>
</dbReference>
<dbReference type="AlphaFoldDB" id="A0A6P5A7Z2"/>
<keyword evidence="5" id="KW-1185">Reference proteome</keyword>
<feature type="coiled-coil region" evidence="2">
    <location>
        <begin position="52"/>
        <end position="148"/>
    </location>
</feature>
<evidence type="ECO:0000313" key="5">
    <source>
        <dbReference type="Proteomes" id="UP000515135"/>
    </source>
</evidence>
<proteinExistence type="predicted"/>
<dbReference type="GO" id="GO:0030246">
    <property type="term" value="F:carbohydrate binding"/>
    <property type="evidence" value="ECO:0007669"/>
    <property type="project" value="UniProtKB-KW"/>
</dbReference>
<feature type="region of interest" description="Disordered" evidence="3">
    <location>
        <begin position="1"/>
        <end position="24"/>
    </location>
</feature>
<dbReference type="RefSeq" id="XP_019637841.1">
    <property type="nucleotide sequence ID" value="XM_019782282.1"/>
</dbReference>
<dbReference type="KEGG" id="bbel:109480125"/>
<dbReference type="SUPFAM" id="SSF58113">
    <property type="entry name" value="Apolipoprotein A-I"/>
    <property type="match status" value="1"/>
</dbReference>
<keyword evidence="4" id="KW-0812">Transmembrane</keyword>
<evidence type="ECO:0000313" key="6">
    <source>
        <dbReference type="RefSeq" id="XP_019637841.1"/>
    </source>
</evidence>
<dbReference type="PANTHER" id="PTHR24024:SF18">
    <property type="entry name" value="SHORT-CHAIN COLLAGEN C4-LIKE"/>
    <property type="match status" value="1"/>
</dbReference>
<reference evidence="6" key="1">
    <citation type="submission" date="2025-08" db="UniProtKB">
        <authorList>
            <consortium name="RefSeq"/>
        </authorList>
    </citation>
    <scope>IDENTIFICATION</scope>
    <source>
        <tissue evidence="6">Gonad</tissue>
    </source>
</reference>
<feature type="transmembrane region" description="Helical" evidence="4">
    <location>
        <begin position="30"/>
        <end position="52"/>
    </location>
</feature>
<organism evidence="5 6">
    <name type="scientific">Branchiostoma belcheri</name>
    <name type="common">Amphioxus</name>
    <dbReference type="NCBI Taxonomy" id="7741"/>
    <lineage>
        <taxon>Eukaryota</taxon>
        <taxon>Metazoa</taxon>
        <taxon>Chordata</taxon>
        <taxon>Cephalochordata</taxon>
        <taxon>Leptocardii</taxon>
        <taxon>Amphioxiformes</taxon>
        <taxon>Branchiostomatidae</taxon>
        <taxon>Branchiostoma</taxon>
    </lineage>
</organism>
<feature type="compositionally biased region" description="Low complexity" evidence="3">
    <location>
        <begin position="260"/>
        <end position="276"/>
    </location>
</feature>
<keyword evidence="4" id="KW-0472">Membrane</keyword>
<feature type="compositionally biased region" description="Basic and acidic residues" evidence="3">
    <location>
        <begin position="12"/>
        <end position="24"/>
    </location>
</feature>
<evidence type="ECO:0000256" key="4">
    <source>
        <dbReference type="SAM" id="Phobius"/>
    </source>
</evidence>
<evidence type="ECO:0000256" key="3">
    <source>
        <dbReference type="SAM" id="MobiDB-lite"/>
    </source>
</evidence>
<evidence type="ECO:0000256" key="2">
    <source>
        <dbReference type="SAM" id="Coils"/>
    </source>
</evidence>
<dbReference type="Pfam" id="PF01391">
    <property type="entry name" value="Collagen"/>
    <property type="match status" value="1"/>
</dbReference>
<dbReference type="CDD" id="cd06503">
    <property type="entry name" value="ATP-synt_Fo_b"/>
    <property type="match status" value="1"/>
</dbReference>
<dbReference type="PANTHER" id="PTHR24024">
    <property type="entry name" value="PULMONARY SURFACTANT-ASSOCIATED PROTEIN A"/>
    <property type="match status" value="1"/>
</dbReference>
<dbReference type="InterPro" id="IPR051077">
    <property type="entry name" value="Ca-dependent_lectin"/>
</dbReference>
<feature type="region of interest" description="Disordered" evidence="3">
    <location>
        <begin position="215"/>
        <end position="276"/>
    </location>
</feature>